<sequence>MADPPPQPSPPSAAPPAPPIISASNRDPQGLCLAPFPHLRNSANYASPCGRLEQVYILAESPSDVCVVGALLQRVIMSPSLRPPRGAPGPSWTTTWGPICAGRPAFPESPSRESTGRWLPFTASALGGWRTPNGEENVVRYTADKNGYVARGNVVPGRYDPLGNPRLVHSYYQTPFDASAEAPAEGPSEVAKADNDGILMPTREDAEDSAAGEGTDDAIHEKINEIPVEKAAEGVPAEEEAEDTSGGDVAKDVSDTEIADDTPAEEVAADEEAAEDVPADGAPEVDSTRAEKAVPAEEMAGMNAIIFPDDPSPSVPLVEAVERKPEAEADGMNAIIFPENVPAVEMTEPEVSTESAPAVEVENRPDGSIPATEVPEAEESGAPEIVMPVDPAMDENNAEEGLLATEAPRSAGGGRPRHRSAGGGQPLPKRRRRLTPPPKRRRRSTPLPKRRRRTTGEEAADVPAEEDQATEAPSDVAAPEEVSVTEVSIEEDVKEELPATELPVTEEASSAIETALTGEDFGEEIAVTESPMGEGESTEVPESLAAESEAGGSAVTSAPELLIMEDPAINEAPVMAADALLMAVGNANGDDPTEDTALSMFDSAVAKANEVETADAPPKADDEVADTDLAMPDEVRMPLDAMENDAPAMPPMRSADEEEQEEPEILGYIHSHPHAHFFGDDHHAYPAHPHPQPYRPHFKIYKGKPDGDHKVHHGHVFNFYH</sequence>
<feature type="compositionally biased region" description="Acidic residues" evidence="1">
    <location>
        <begin position="236"/>
        <end position="245"/>
    </location>
</feature>
<reference evidence="2 3" key="2">
    <citation type="submission" date="2019-01" db="EMBL/GenBank/DDBJ databases">
        <title>The decoding of complex shrimp genome reveals the adaptation for benthos swimmer, frequently molting mechanism and breeding impact on genome.</title>
        <authorList>
            <person name="Sun Y."/>
            <person name="Gao Y."/>
            <person name="Yu Y."/>
        </authorList>
    </citation>
    <scope>NUCLEOTIDE SEQUENCE [LARGE SCALE GENOMIC DNA]</scope>
    <source>
        <tissue evidence="2">Muscle</tissue>
    </source>
</reference>
<evidence type="ECO:0000313" key="2">
    <source>
        <dbReference type="EMBL" id="ROT65070.1"/>
    </source>
</evidence>
<keyword evidence="3" id="KW-1185">Reference proteome</keyword>
<evidence type="ECO:0000313" key="3">
    <source>
        <dbReference type="Proteomes" id="UP000283509"/>
    </source>
</evidence>
<proteinExistence type="predicted"/>
<evidence type="ECO:0000256" key="1">
    <source>
        <dbReference type="SAM" id="MobiDB-lite"/>
    </source>
</evidence>
<feature type="compositionally biased region" description="Pro residues" evidence="1">
    <location>
        <begin position="1"/>
        <end position="19"/>
    </location>
</feature>
<dbReference type="EMBL" id="QCYY01003148">
    <property type="protein sequence ID" value="ROT65070.1"/>
    <property type="molecule type" value="Genomic_DNA"/>
</dbReference>
<feature type="region of interest" description="Disordered" evidence="1">
    <location>
        <begin position="407"/>
        <end position="508"/>
    </location>
</feature>
<dbReference type="OrthoDB" id="8123782at2759"/>
<feature type="region of interest" description="Disordered" evidence="1">
    <location>
        <begin position="226"/>
        <end position="290"/>
    </location>
</feature>
<feature type="compositionally biased region" description="Acidic residues" evidence="1">
    <location>
        <begin position="255"/>
        <end position="278"/>
    </location>
</feature>
<feature type="compositionally biased region" description="Low complexity" evidence="1">
    <location>
        <begin position="178"/>
        <end position="190"/>
    </location>
</feature>
<dbReference type="AlphaFoldDB" id="A0A423SLK2"/>
<reference evidence="2 3" key="1">
    <citation type="submission" date="2018-04" db="EMBL/GenBank/DDBJ databases">
        <authorList>
            <person name="Zhang X."/>
            <person name="Yuan J."/>
            <person name="Li F."/>
            <person name="Xiang J."/>
        </authorList>
    </citation>
    <scope>NUCLEOTIDE SEQUENCE [LARGE SCALE GENOMIC DNA]</scope>
    <source>
        <tissue evidence="2">Muscle</tissue>
    </source>
</reference>
<protein>
    <submittedName>
        <fullName evidence="2">Uncharacterized protein</fullName>
    </submittedName>
</protein>
<dbReference type="Proteomes" id="UP000283509">
    <property type="component" value="Unassembled WGS sequence"/>
</dbReference>
<feature type="compositionally biased region" description="Acidic residues" evidence="1">
    <location>
        <begin position="458"/>
        <end position="469"/>
    </location>
</feature>
<feature type="region of interest" description="Disordered" evidence="1">
    <location>
        <begin position="1"/>
        <end position="24"/>
    </location>
</feature>
<accession>A0A423SLK2</accession>
<feature type="compositionally biased region" description="Basic residues" evidence="1">
    <location>
        <begin position="428"/>
        <end position="453"/>
    </location>
</feature>
<name>A0A423SLK2_PENVA</name>
<dbReference type="STRING" id="6689.A0A423SLK2"/>
<feature type="region of interest" description="Disordered" evidence="1">
    <location>
        <begin position="351"/>
        <end position="383"/>
    </location>
</feature>
<organism evidence="2 3">
    <name type="scientific">Penaeus vannamei</name>
    <name type="common">Whiteleg shrimp</name>
    <name type="synonym">Litopenaeus vannamei</name>
    <dbReference type="NCBI Taxonomy" id="6689"/>
    <lineage>
        <taxon>Eukaryota</taxon>
        <taxon>Metazoa</taxon>
        <taxon>Ecdysozoa</taxon>
        <taxon>Arthropoda</taxon>
        <taxon>Crustacea</taxon>
        <taxon>Multicrustacea</taxon>
        <taxon>Malacostraca</taxon>
        <taxon>Eumalacostraca</taxon>
        <taxon>Eucarida</taxon>
        <taxon>Decapoda</taxon>
        <taxon>Dendrobranchiata</taxon>
        <taxon>Penaeoidea</taxon>
        <taxon>Penaeidae</taxon>
        <taxon>Penaeus</taxon>
    </lineage>
</organism>
<comment type="caution">
    <text evidence="2">The sequence shown here is derived from an EMBL/GenBank/DDBJ whole genome shotgun (WGS) entry which is preliminary data.</text>
</comment>
<feature type="region of interest" description="Disordered" evidence="1">
    <location>
        <begin position="528"/>
        <end position="553"/>
    </location>
</feature>
<gene>
    <name evidence="2" type="ORF">C7M84_016982</name>
</gene>
<feature type="region of interest" description="Disordered" evidence="1">
    <location>
        <begin position="178"/>
        <end position="198"/>
    </location>
</feature>